<evidence type="ECO:0000256" key="3">
    <source>
        <dbReference type="ARBA" id="ARBA00022989"/>
    </source>
</evidence>
<accession>A0A9Q9AVN4</accession>
<dbReference type="Pfam" id="PF01544">
    <property type="entry name" value="CorA"/>
    <property type="match status" value="1"/>
</dbReference>
<evidence type="ECO:0000313" key="6">
    <source>
        <dbReference type="EMBL" id="USW55704.1"/>
    </source>
</evidence>
<evidence type="ECO:0000256" key="4">
    <source>
        <dbReference type="ARBA" id="ARBA00023136"/>
    </source>
</evidence>
<comment type="subcellular location">
    <subcellularLocation>
        <location evidence="1">Membrane</location>
        <topology evidence="1">Multi-pass membrane protein</topology>
    </subcellularLocation>
</comment>
<dbReference type="GO" id="GO:0016020">
    <property type="term" value="C:membrane"/>
    <property type="evidence" value="ECO:0007669"/>
    <property type="project" value="UniProtKB-SubCell"/>
</dbReference>
<dbReference type="SUPFAM" id="SSF144083">
    <property type="entry name" value="Magnesium transport protein CorA, transmembrane region"/>
    <property type="match status" value="1"/>
</dbReference>
<keyword evidence="7" id="KW-1185">Reference proteome</keyword>
<organism evidence="6 7">
    <name type="scientific">Septoria linicola</name>
    <dbReference type="NCBI Taxonomy" id="215465"/>
    <lineage>
        <taxon>Eukaryota</taxon>
        <taxon>Fungi</taxon>
        <taxon>Dikarya</taxon>
        <taxon>Ascomycota</taxon>
        <taxon>Pezizomycotina</taxon>
        <taxon>Dothideomycetes</taxon>
        <taxon>Dothideomycetidae</taxon>
        <taxon>Mycosphaerellales</taxon>
        <taxon>Mycosphaerellaceae</taxon>
        <taxon>Septoria</taxon>
    </lineage>
</organism>
<feature type="transmembrane region" description="Helical" evidence="5">
    <location>
        <begin position="550"/>
        <end position="569"/>
    </location>
</feature>
<evidence type="ECO:0000313" key="7">
    <source>
        <dbReference type="Proteomes" id="UP001056384"/>
    </source>
</evidence>
<dbReference type="InterPro" id="IPR002523">
    <property type="entry name" value="MgTranspt_CorA/ZnTranspt_ZntB"/>
</dbReference>
<name>A0A9Q9AVN4_9PEZI</name>
<dbReference type="InterPro" id="IPR045863">
    <property type="entry name" value="CorA_TM1_TM2"/>
</dbReference>
<feature type="transmembrane region" description="Helical" evidence="5">
    <location>
        <begin position="519"/>
        <end position="538"/>
    </location>
</feature>
<reference evidence="6" key="1">
    <citation type="submission" date="2022-06" db="EMBL/GenBank/DDBJ databases">
        <title>Complete genome sequences of two strains of the flax pathogen Septoria linicola.</title>
        <authorList>
            <person name="Lapalu N."/>
            <person name="Simon A."/>
            <person name="Demenou B."/>
            <person name="Paumier D."/>
            <person name="Guillot M.-P."/>
            <person name="Gout L."/>
            <person name="Valade R."/>
        </authorList>
    </citation>
    <scope>NUCLEOTIDE SEQUENCE</scope>
    <source>
        <strain evidence="6">SE15195</strain>
    </source>
</reference>
<keyword evidence="2 5" id="KW-0812">Transmembrane</keyword>
<evidence type="ECO:0000256" key="1">
    <source>
        <dbReference type="ARBA" id="ARBA00004141"/>
    </source>
</evidence>
<dbReference type="Proteomes" id="UP001056384">
    <property type="component" value="Chromosome 7"/>
</dbReference>
<dbReference type="OrthoDB" id="5428055at2759"/>
<dbReference type="EMBL" id="CP099424">
    <property type="protein sequence ID" value="USW55704.1"/>
    <property type="molecule type" value="Genomic_DNA"/>
</dbReference>
<protein>
    <submittedName>
        <fullName evidence="6">Mg2+ transporter protein, CorA-like/Zinc transport protein ZntB</fullName>
    </submittedName>
</protein>
<proteinExistence type="predicted"/>
<keyword evidence="4 5" id="KW-0472">Membrane</keyword>
<evidence type="ECO:0000256" key="5">
    <source>
        <dbReference type="SAM" id="Phobius"/>
    </source>
</evidence>
<dbReference type="AlphaFoldDB" id="A0A9Q9AVN4"/>
<gene>
    <name evidence="6" type="ORF">Slin15195_G090230</name>
</gene>
<sequence>MEKFESSSPGLSSSTGLALDSLPYLQRARRLQKAYPALRPLWQKLTNDTDEGRRLIAARHAKCQASPARCAVLIFHDDRVEQDAMLYTSDELAAYLLEKPPGQSRRLFIIEDTEPQMVDVLGQKLGVNPLIFSEQMNTWNFTDCNSVSHRSLPSMAAPESLFTLRYYEIRTLDDADTCPHNNKRHHRARMTHAINRRKIEEWRDLELKSIEPDSRHFFIRRCASFWTASPHRPAHDWDAVVLVDPPMNSCDPCTKHLKGAPSEPHRNCQASCLMLQDPSCYESRKELWLSKRWVKTGDVAEVRHKSKPYHDGCPTLVRPSLCDLELADQLTAIEQTDRNMASMLDEIIFYWTQCPDSKALKSVVEDGAVASTYYLLKILTKLWDNQLEFIAYSVANSEWFADDHEANIDARSTQNDWKQELTEISEATKDINYQRRKMGQFNQAITLNMERMGIQLGVEGIDESLPLALRDAQKDFLAIFTRLKPLRAQIEDLSSIANEVAGLRASFKSLRDGAYGLKLSLFAAIIFPLTLVASMLSMGDGYLPGEENFWVFWAASVPLALVIGVIMLFDRIRRAVHEVRKTQVVKAGARRKREPNVELG</sequence>
<keyword evidence="3 5" id="KW-1133">Transmembrane helix</keyword>
<dbReference type="Gene3D" id="1.20.58.340">
    <property type="entry name" value="Magnesium transport protein CorA, transmembrane region"/>
    <property type="match status" value="1"/>
</dbReference>
<evidence type="ECO:0000256" key="2">
    <source>
        <dbReference type="ARBA" id="ARBA00022692"/>
    </source>
</evidence>